<evidence type="ECO:0000313" key="1">
    <source>
        <dbReference type="EMBL" id="KAI4864631.1"/>
    </source>
</evidence>
<reference evidence="1 2" key="1">
    <citation type="journal article" date="2022" name="New Phytol.">
        <title>Ecological generalism drives hyperdiversity of secondary metabolite gene clusters in xylarialean endophytes.</title>
        <authorList>
            <person name="Franco M.E.E."/>
            <person name="Wisecaver J.H."/>
            <person name="Arnold A.E."/>
            <person name="Ju Y.M."/>
            <person name="Slot J.C."/>
            <person name="Ahrendt S."/>
            <person name="Moore L.P."/>
            <person name="Eastman K.E."/>
            <person name="Scott K."/>
            <person name="Konkel Z."/>
            <person name="Mondo S.J."/>
            <person name="Kuo A."/>
            <person name="Hayes R.D."/>
            <person name="Haridas S."/>
            <person name="Andreopoulos B."/>
            <person name="Riley R."/>
            <person name="LaButti K."/>
            <person name="Pangilinan J."/>
            <person name="Lipzen A."/>
            <person name="Amirebrahimi M."/>
            <person name="Yan J."/>
            <person name="Adam C."/>
            <person name="Keymanesh K."/>
            <person name="Ng V."/>
            <person name="Louie K."/>
            <person name="Northen T."/>
            <person name="Drula E."/>
            <person name="Henrissat B."/>
            <person name="Hsieh H.M."/>
            <person name="Youens-Clark K."/>
            <person name="Lutzoni F."/>
            <person name="Miadlikowska J."/>
            <person name="Eastwood D.C."/>
            <person name="Hamelin R.C."/>
            <person name="Grigoriev I.V."/>
            <person name="U'Ren J.M."/>
        </authorList>
    </citation>
    <scope>NUCLEOTIDE SEQUENCE [LARGE SCALE GENOMIC DNA]</scope>
    <source>
        <strain evidence="1 2">CBS 119005</strain>
    </source>
</reference>
<organism evidence="1 2">
    <name type="scientific">Hypoxylon rubiginosum</name>
    <dbReference type="NCBI Taxonomy" id="110542"/>
    <lineage>
        <taxon>Eukaryota</taxon>
        <taxon>Fungi</taxon>
        <taxon>Dikarya</taxon>
        <taxon>Ascomycota</taxon>
        <taxon>Pezizomycotina</taxon>
        <taxon>Sordariomycetes</taxon>
        <taxon>Xylariomycetidae</taxon>
        <taxon>Xylariales</taxon>
        <taxon>Hypoxylaceae</taxon>
        <taxon>Hypoxylon</taxon>
    </lineage>
</organism>
<dbReference type="EMBL" id="MU393483">
    <property type="protein sequence ID" value="KAI4864631.1"/>
    <property type="molecule type" value="Genomic_DNA"/>
</dbReference>
<keyword evidence="2" id="KW-1185">Reference proteome</keyword>
<accession>A0ACB9YZH9</accession>
<protein>
    <submittedName>
        <fullName evidence="1">GNAT family acetyltransferase</fullName>
    </submittedName>
</protein>
<sequence length="219" mass="23970">MAAALKRLHIRVATPQDAPRIAEIHMAAFGPNAMLHAQFPTPAIRQGLQTCVEDKALADINDQNTTVLVVTGSDDPEKDVVTVVAFAKWSRPVHPGEDYVEPPWTWPEGTDLDTLEAWIAKASEAERRSVGDAPCYHLSFIGTDPTYGRCGAGQLLVQWGIQQSNASGSPLYLESTVEAAPFYKKNGFTAGETISLPICVYGGAERQIYEEIVFTYYPE</sequence>
<gene>
    <name evidence="1" type="ORF">F4820DRAFT_422947</name>
</gene>
<evidence type="ECO:0000313" key="2">
    <source>
        <dbReference type="Proteomes" id="UP001497700"/>
    </source>
</evidence>
<comment type="caution">
    <text evidence="1">The sequence shown here is derived from an EMBL/GenBank/DDBJ whole genome shotgun (WGS) entry which is preliminary data.</text>
</comment>
<name>A0ACB9YZH9_9PEZI</name>
<dbReference type="Proteomes" id="UP001497700">
    <property type="component" value="Unassembled WGS sequence"/>
</dbReference>
<proteinExistence type="predicted"/>